<evidence type="ECO:0000256" key="11">
    <source>
        <dbReference type="PIRSR" id="PIRSR600183-50"/>
    </source>
</evidence>
<evidence type="ECO:0000313" key="15">
    <source>
        <dbReference type="Proteomes" id="UP000009022"/>
    </source>
</evidence>
<feature type="active site" description="Proton donor" evidence="11">
    <location>
        <position position="346"/>
    </location>
</feature>
<dbReference type="SUPFAM" id="SSF51419">
    <property type="entry name" value="PLP-binding barrel"/>
    <property type="match status" value="1"/>
</dbReference>
<dbReference type="Gene3D" id="3.20.20.10">
    <property type="entry name" value="Alanine racemase"/>
    <property type="match status" value="1"/>
</dbReference>
<evidence type="ECO:0000256" key="8">
    <source>
        <dbReference type="ARBA" id="ARBA00037173"/>
    </source>
</evidence>
<dbReference type="GeneID" id="6758117"/>
<dbReference type="GO" id="GO:0005737">
    <property type="term" value="C:cytoplasm"/>
    <property type="evidence" value="ECO:0000318"/>
    <property type="project" value="GO_Central"/>
</dbReference>
<dbReference type="InterPro" id="IPR000183">
    <property type="entry name" value="Orn/DAP/Arg_de-COase"/>
</dbReference>
<comment type="cofactor">
    <cofactor evidence="1 11">
        <name>pyridoxal 5'-phosphate</name>
        <dbReference type="ChEBI" id="CHEBI:597326"/>
    </cofactor>
</comment>
<dbReference type="SUPFAM" id="SSF50621">
    <property type="entry name" value="Alanine racemase C-terminal domain-like"/>
    <property type="match status" value="1"/>
</dbReference>
<dbReference type="STRING" id="10228.B3S9I5"/>
<dbReference type="InParanoid" id="B3S9I5"/>
<dbReference type="PANTHER" id="PTHR11482">
    <property type="entry name" value="ARGININE/DIAMINOPIMELATE/ORNITHINE DECARBOXYLASE"/>
    <property type="match status" value="1"/>
</dbReference>
<dbReference type="RefSeq" id="XP_002116904.1">
    <property type="nucleotide sequence ID" value="XM_002116868.1"/>
</dbReference>
<keyword evidence="12" id="KW-0812">Transmembrane</keyword>
<evidence type="ECO:0000256" key="6">
    <source>
        <dbReference type="ARBA" id="ARBA00034115"/>
    </source>
</evidence>
<dbReference type="PANTHER" id="PTHR11482:SF6">
    <property type="entry name" value="ORNITHINE DECARBOXYLASE 1-RELATED"/>
    <property type="match status" value="1"/>
</dbReference>
<evidence type="ECO:0000256" key="7">
    <source>
        <dbReference type="ARBA" id="ARBA00034138"/>
    </source>
</evidence>
<reference evidence="14 15" key="1">
    <citation type="journal article" date="2008" name="Nature">
        <title>The Trichoplax genome and the nature of placozoans.</title>
        <authorList>
            <person name="Srivastava M."/>
            <person name="Begovic E."/>
            <person name="Chapman J."/>
            <person name="Putnam N.H."/>
            <person name="Hellsten U."/>
            <person name="Kawashima T."/>
            <person name="Kuo A."/>
            <person name="Mitros T."/>
            <person name="Salamov A."/>
            <person name="Carpenter M.L."/>
            <person name="Signorovitch A.Y."/>
            <person name="Moreno M.A."/>
            <person name="Kamm K."/>
            <person name="Grimwood J."/>
            <person name="Schmutz J."/>
            <person name="Shapiro H."/>
            <person name="Grigoriev I.V."/>
            <person name="Buss L.W."/>
            <person name="Schierwater B."/>
            <person name="Dellaporta S.L."/>
            <person name="Rokhsar D.S."/>
        </authorList>
    </citation>
    <scope>NUCLEOTIDE SEQUENCE [LARGE SCALE GENOMIC DNA]</scope>
    <source>
        <strain evidence="14 15">Grell-BS-1999</strain>
    </source>
</reference>
<evidence type="ECO:0000256" key="1">
    <source>
        <dbReference type="ARBA" id="ARBA00001933"/>
    </source>
</evidence>
<name>B3S9I5_TRIAD</name>
<dbReference type="HOGENOM" id="CLU_026444_1_2_1"/>
<dbReference type="FunFam" id="3.20.20.10:FF:000005">
    <property type="entry name" value="Ornithine decarboxylase"/>
    <property type="match status" value="1"/>
</dbReference>
<evidence type="ECO:0000256" key="5">
    <source>
        <dbReference type="ARBA" id="ARBA00023239"/>
    </source>
</evidence>
<proteinExistence type="inferred from homology"/>
<keyword evidence="12" id="KW-0472">Membrane</keyword>
<evidence type="ECO:0000256" key="12">
    <source>
        <dbReference type="SAM" id="Phobius"/>
    </source>
</evidence>
<dbReference type="PRINTS" id="PR01182">
    <property type="entry name" value="ORNDCRBXLASE"/>
</dbReference>
<dbReference type="PROSITE" id="PS00878">
    <property type="entry name" value="ODR_DC_2_1"/>
    <property type="match status" value="1"/>
</dbReference>
<evidence type="ECO:0000256" key="10">
    <source>
        <dbReference type="ARBA" id="ARBA00049127"/>
    </source>
</evidence>
<dbReference type="InterPro" id="IPR009006">
    <property type="entry name" value="Ala_racemase/Decarboxylase_C"/>
</dbReference>
<sequence length="400" mass="45293">MNEDSALNILPEFSLRQLIQKIATNRIDDDDRSFYIANIGDVIYKVQRWMSLLPRVQPFYAVKCNNDINLLATLNALGVGFDAASKNEMEAIVKICAHSSKVIYANPCKQISHLKFTERHGIALMTFDNVSELHKIKRCYPEAKLLLRIKIDDFGTLYHLSEKYGVDIEDCPNQLQVARDLQLNVVGIGFHIGGGRYDGEIFASAIQLARKAFHYGKSIGYNFDILDIGGGFPGYADAKFETICAKIRQALDEYFPIEDQVKIMSEPGRYFAERAFHLVMDVIGKREINAKELTAQGEQKKYAYYVNESLHGSFGNVLHDFDNQSFLPVSKSLEGLFSSTVWGYSCSGLDYLLKECQLLEALVRISRYSIVLLMALANLLHTILSSYQFGRQLKKNYQNA</sequence>
<dbReference type="InterPro" id="IPR022653">
    <property type="entry name" value="De-COase2_pyr-phos_BS"/>
</dbReference>
<evidence type="ECO:0000313" key="14">
    <source>
        <dbReference type="EMBL" id="EDV20704.1"/>
    </source>
</evidence>
<dbReference type="EC" id="4.1.1.17" evidence="7"/>
<dbReference type="OrthoDB" id="5034579at2759"/>
<dbReference type="InterPro" id="IPR002433">
    <property type="entry name" value="Orn_de-COase"/>
</dbReference>
<dbReference type="EMBL" id="DS985258">
    <property type="protein sequence ID" value="EDV20704.1"/>
    <property type="molecule type" value="Genomic_DNA"/>
</dbReference>
<dbReference type="Proteomes" id="UP000009022">
    <property type="component" value="Unassembled WGS sequence"/>
</dbReference>
<feature type="transmembrane region" description="Helical" evidence="12">
    <location>
        <begin position="368"/>
        <end position="387"/>
    </location>
</feature>
<keyword evidence="4" id="KW-0620">Polyamine biosynthesis</keyword>
<evidence type="ECO:0000256" key="2">
    <source>
        <dbReference type="ARBA" id="ARBA00008872"/>
    </source>
</evidence>
<dbReference type="OMA" id="ANCKETK"/>
<dbReference type="GO" id="GO:0004586">
    <property type="term" value="F:ornithine decarboxylase activity"/>
    <property type="evidence" value="ECO:0000318"/>
    <property type="project" value="GO_Central"/>
</dbReference>
<organism evidence="14 15">
    <name type="scientific">Trichoplax adhaerens</name>
    <name type="common">Trichoplax reptans</name>
    <dbReference type="NCBI Taxonomy" id="10228"/>
    <lineage>
        <taxon>Eukaryota</taxon>
        <taxon>Metazoa</taxon>
        <taxon>Placozoa</taxon>
        <taxon>Uniplacotomia</taxon>
        <taxon>Trichoplacea</taxon>
        <taxon>Trichoplacidae</taxon>
        <taxon>Trichoplax</taxon>
    </lineage>
</organism>
<dbReference type="GO" id="GO:0033387">
    <property type="term" value="P:putrescine biosynthetic process from arginine, via ornithine"/>
    <property type="evidence" value="ECO:0000318"/>
    <property type="project" value="GO_Central"/>
</dbReference>
<dbReference type="AlphaFoldDB" id="B3S9I5"/>
<accession>B3S9I5</accession>
<comment type="function">
    <text evidence="8">Catalyzes the first and rate-limiting step of polyamine biosynthesis that converts ornithine into putrescine, which is the precursor for the polyamines, spermidine and spermine. Polyamines are essential for cell proliferation and are implicated in cellular processes, ranging from DNA replication to apoptosis.</text>
</comment>
<dbReference type="PRINTS" id="PR01179">
    <property type="entry name" value="ODADCRBXLASE"/>
</dbReference>
<dbReference type="Pfam" id="PF02784">
    <property type="entry name" value="Orn_Arg_deC_N"/>
    <property type="match status" value="1"/>
</dbReference>
<feature type="domain" description="Orn/DAP/Arg decarboxylase 2 N-terminal" evidence="13">
    <location>
        <begin position="40"/>
        <end position="272"/>
    </location>
</feature>
<feature type="modified residue" description="N6-(pyridoxal phosphate)lysine" evidence="11">
    <location>
        <position position="63"/>
    </location>
</feature>
<keyword evidence="15" id="KW-1185">Reference proteome</keyword>
<evidence type="ECO:0000259" key="13">
    <source>
        <dbReference type="Pfam" id="PF02784"/>
    </source>
</evidence>
<dbReference type="eggNOG" id="KOG0622">
    <property type="taxonomic scope" value="Eukaryota"/>
</dbReference>
<comment type="subunit">
    <text evidence="9">Homodimer. Only the dimer is catalytically active, as the active sites are constructed of residues from both monomers.</text>
</comment>
<dbReference type="InterPro" id="IPR022644">
    <property type="entry name" value="De-COase2_N"/>
</dbReference>
<dbReference type="CTD" id="6758117"/>
<comment type="catalytic activity">
    <reaction evidence="10">
        <text>L-ornithine + H(+) = putrescine + CO2</text>
        <dbReference type="Rhea" id="RHEA:22964"/>
        <dbReference type="ChEBI" id="CHEBI:15378"/>
        <dbReference type="ChEBI" id="CHEBI:16526"/>
        <dbReference type="ChEBI" id="CHEBI:46911"/>
        <dbReference type="ChEBI" id="CHEBI:326268"/>
        <dbReference type="EC" id="4.1.1.17"/>
    </reaction>
</comment>
<keyword evidence="12" id="KW-1133">Transmembrane helix</keyword>
<dbReference type="PhylomeDB" id="B3S9I5"/>
<evidence type="ECO:0000256" key="4">
    <source>
        <dbReference type="ARBA" id="ARBA00023115"/>
    </source>
</evidence>
<comment type="similarity">
    <text evidence="2">Belongs to the Orn/Lys/Arg decarboxylase class-II family.</text>
</comment>
<protein>
    <recommendedName>
        <fullName evidence="7">ornithine decarboxylase</fullName>
        <ecNumber evidence="7">4.1.1.17</ecNumber>
    </recommendedName>
</protein>
<dbReference type="Gene3D" id="2.40.37.10">
    <property type="entry name" value="Lyase, Ornithine Decarboxylase, Chain A, domain 1"/>
    <property type="match status" value="1"/>
</dbReference>
<evidence type="ECO:0000256" key="9">
    <source>
        <dbReference type="ARBA" id="ARBA00046672"/>
    </source>
</evidence>
<gene>
    <name evidence="14" type="ORF">TRIADDRAFT_60920</name>
</gene>
<dbReference type="KEGG" id="tad:TRIADDRAFT_60920"/>
<dbReference type="CDD" id="cd00622">
    <property type="entry name" value="PLPDE_III_ODC"/>
    <property type="match status" value="1"/>
</dbReference>
<comment type="pathway">
    <text evidence="6">Amine and polyamine biosynthesis; putrescine biosynthesis via L-ornithine pathway; putrescine from L-ornithine: step 1/1.</text>
</comment>
<keyword evidence="5" id="KW-0456">Lyase</keyword>
<evidence type="ECO:0000256" key="3">
    <source>
        <dbReference type="ARBA" id="ARBA00022898"/>
    </source>
</evidence>
<keyword evidence="3 11" id="KW-0663">Pyridoxal phosphate</keyword>
<dbReference type="InterPro" id="IPR029066">
    <property type="entry name" value="PLP-binding_barrel"/>
</dbReference>